<accession>A0A1D7UA74</accession>
<gene>
    <name evidence="1" type="ORF">BHK69_07645</name>
</gene>
<name>A0A1D7UA74_9HYPH</name>
<sequence length="336" mass="37077">MLAALTALAPTLQPTGLQAQTPQANTGNIAVPLRGRAPATEQEKINTWTVGLAAGLIEGAPLRLGAEMARVVDDGSNMLLLPIVTRGATENLNALLYLRGVDTAIINSDALEEYRIQVPQIRRKITYLLNLFPSELHILVRPEIQTLQDLNGKKVNFNTLGTAAAYSGPMIFSRLGINAEKMFIPHPVALEQMRKGEIAAVVFITSKPVDAFVRGRFEPGFKFLAVQYESKFEDYYLPAVLEAREYPGLIKPNERVATIAVPTVLVAFNWAPQTNRYDRVARFVDLLFSRIEKLQGPGFDEKWKSINLAATVPGLDRFAAAQEWLARQGSAPRALR</sequence>
<evidence type="ECO:0000313" key="1">
    <source>
        <dbReference type="EMBL" id="AOO84272.1"/>
    </source>
</evidence>
<dbReference type="STRING" id="1526658.BHK69_07645"/>
<dbReference type="Proteomes" id="UP000094969">
    <property type="component" value="Chromosome"/>
</dbReference>
<protein>
    <submittedName>
        <fullName evidence="1">C4-dicarboxylate ABC transporter substrate-binding protein</fullName>
    </submittedName>
</protein>
<dbReference type="AlphaFoldDB" id="A0A1D7UA74"/>
<dbReference type="Gene3D" id="3.40.190.10">
    <property type="entry name" value="Periplasmic binding protein-like II"/>
    <property type="match status" value="2"/>
</dbReference>
<evidence type="ECO:0000313" key="2">
    <source>
        <dbReference type="Proteomes" id="UP000094969"/>
    </source>
</evidence>
<reference evidence="1 2" key="1">
    <citation type="journal article" date="2015" name="Antonie Van Leeuwenhoek">
        <title>Bosea vaviloviae sp. nov., a new species of slow-growing rhizobia isolated from nodules of the relict species Vavilovia formosa (Stev.) Fed.</title>
        <authorList>
            <person name="Safronova V.I."/>
            <person name="Kuznetsova I.G."/>
            <person name="Sazanova A.L."/>
            <person name="Kimeklis A.K."/>
            <person name="Belimov A.A."/>
            <person name="Andronov E.E."/>
            <person name="Pinaev A.G."/>
            <person name="Chizhevskaya E.P."/>
            <person name="Pukhaev A.R."/>
            <person name="Popov K.P."/>
            <person name="Willems A."/>
            <person name="Tikhonovich I.A."/>
        </authorList>
    </citation>
    <scope>NUCLEOTIDE SEQUENCE [LARGE SCALE GENOMIC DNA]</scope>
    <source>
        <strain evidence="1 2">Vaf18</strain>
    </source>
</reference>
<dbReference type="SUPFAM" id="SSF53850">
    <property type="entry name" value="Periplasmic binding protein-like II"/>
    <property type="match status" value="1"/>
</dbReference>
<dbReference type="Pfam" id="PF16868">
    <property type="entry name" value="NMT1_3"/>
    <property type="match status" value="1"/>
</dbReference>
<proteinExistence type="predicted"/>
<dbReference type="PANTHER" id="PTHR42941">
    <property type="entry name" value="SLL1037 PROTEIN"/>
    <property type="match status" value="1"/>
</dbReference>
<dbReference type="EMBL" id="CP017147">
    <property type="protein sequence ID" value="AOO84272.1"/>
    <property type="molecule type" value="Genomic_DNA"/>
</dbReference>
<dbReference type="KEGG" id="bvv:BHK69_07645"/>
<keyword evidence="2" id="KW-1185">Reference proteome</keyword>
<organism evidence="1 2">
    <name type="scientific">Bosea vaviloviae</name>
    <dbReference type="NCBI Taxonomy" id="1526658"/>
    <lineage>
        <taxon>Bacteria</taxon>
        <taxon>Pseudomonadati</taxon>
        <taxon>Pseudomonadota</taxon>
        <taxon>Alphaproteobacteria</taxon>
        <taxon>Hyphomicrobiales</taxon>
        <taxon>Boseaceae</taxon>
        <taxon>Bosea</taxon>
    </lineage>
</organism>
<dbReference type="InterPro" id="IPR011852">
    <property type="entry name" value="TRAP_TAXI"/>
</dbReference>
<dbReference type="PANTHER" id="PTHR42941:SF1">
    <property type="entry name" value="SLL1037 PROTEIN"/>
    <property type="match status" value="1"/>
</dbReference>